<dbReference type="Proteomes" id="UP001605036">
    <property type="component" value="Unassembled WGS sequence"/>
</dbReference>
<evidence type="ECO:0000313" key="3">
    <source>
        <dbReference type="Proteomes" id="UP001605036"/>
    </source>
</evidence>
<protein>
    <submittedName>
        <fullName evidence="2">Uncharacterized protein</fullName>
    </submittedName>
</protein>
<feature type="region of interest" description="Disordered" evidence="1">
    <location>
        <begin position="130"/>
        <end position="170"/>
    </location>
</feature>
<dbReference type="EMBL" id="JBHFFA010000007">
    <property type="protein sequence ID" value="KAL2611208.1"/>
    <property type="molecule type" value="Genomic_DNA"/>
</dbReference>
<evidence type="ECO:0000313" key="2">
    <source>
        <dbReference type="EMBL" id="KAL2611208.1"/>
    </source>
</evidence>
<accession>A0ABD1XR76</accession>
<dbReference type="AlphaFoldDB" id="A0ABD1XR76"/>
<feature type="compositionally biased region" description="Polar residues" evidence="1">
    <location>
        <begin position="131"/>
        <end position="145"/>
    </location>
</feature>
<name>A0ABD1XR76_9MARC</name>
<proteinExistence type="predicted"/>
<organism evidence="2 3">
    <name type="scientific">Riccia fluitans</name>
    <dbReference type="NCBI Taxonomy" id="41844"/>
    <lineage>
        <taxon>Eukaryota</taxon>
        <taxon>Viridiplantae</taxon>
        <taxon>Streptophyta</taxon>
        <taxon>Embryophyta</taxon>
        <taxon>Marchantiophyta</taxon>
        <taxon>Marchantiopsida</taxon>
        <taxon>Marchantiidae</taxon>
        <taxon>Marchantiales</taxon>
        <taxon>Ricciaceae</taxon>
        <taxon>Riccia</taxon>
    </lineage>
</organism>
<evidence type="ECO:0000256" key="1">
    <source>
        <dbReference type="SAM" id="MobiDB-lite"/>
    </source>
</evidence>
<keyword evidence="3" id="KW-1185">Reference proteome</keyword>
<dbReference type="PANTHER" id="PTHR36078">
    <property type="entry name" value="BNACNNG21220D PROTEIN"/>
    <property type="match status" value="1"/>
</dbReference>
<feature type="region of interest" description="Disordered" evidence="1">
    <location>
        <begin position="52"/>
        <end position="76"/>
    </location>
</feature>
<sequence length="170" mass="19595">MQVRRSKKLKELARYYDGKEKSSCRLPPRTPKTPENRVLGMQATLDLISSNASAPEEQHQQNIPLAPPSSISTKEKKAWCKSEPSEYYAKYTKYRHEFERRLNHKYFSGKKNEGRSRVFTAVSMVDGFTMKESSQPPIESFLDQSSFKEERQTESQTGGSRPVLLKHGNY</sequence>
<gene>
    <name evidence="2" type="ORF">R1flu_022900</name>
</gene>
<reference evidence="2 3" key="1">
    <citation type="submission" date="2024-09" db="EMBL/GenBank/DDBJ databases">
        <title>Chromosome-scale assembly of Riccia fluitans.</title>
        <authorList>
            <person name="Paukszto L."/>
            <person name="Sawicki J."/>
            <person name="Karawczyk K."/>
            <person name="Piernik-Szablinska J."/>
            <person name="Szczecinska M."/>
            <person name="Mazdziarz M."/>
        </authorList>
    </citation>
    <scope>NUCLEOTIDE SEQUENCE [LARGE SCALE GENOMIC DNA]</scope>
    <source>
        <strain evidence="2">Rf_01</strain>
        <tissue evidence="2">Aerial parts of the thallus</tissue>
    </source>
</reference>
<comment type="caution">
    <text evidence="2">The sequence shown here is derived from an EMBL/GenBank/DDBJ whole genome shotgun (WGS) entry which is preliminary data.</text>
</comment>
<dbReference type="PANTHER" id="PTHR36078:SF2">
    <property type="entry name" value="OS09G0473966 PROTEIN"/>
    <property type="match status" value="1"/>
</dbReference>